<evidence type="ECO:0000259" key="1">
    <source>
        <dbReference type="Pfam" id="PF09509"/>
    </source>
</evidence>
<dbReference type="Proteomes" id="UP001595844">
    <property type="component" value="Unassembled WGS sequence"/>
</dbReference>
<proteinExistence type="predicted"/>
<gene>
    <name evidence="2" type="ORF">ACFO5K_04185</name>
</gene>
<evidence type="ECO:0000313" key="3">
    <source>
        <dbReference type="Proteomes" id="UP001595844"/>
    </source>
</evidence>
<evidence type="ECO:0000313" key="2">
    <source>
        <dbReference type="EMBL" id="MFC4373292.1"/>
    </source>
</evidence>
<dbReference type="Pfam" id="PF09509">
    <property type="entry name" value="Hypoth_Ymh"/>
    <property type="match status" value="1"/>
</dbReference>
<dbReference type="InterPro" id="IPR012654">
    <property type="entry name" value="CHP02391"/>
</dbReference>
<reference evidence="3" key="1">
    <citation type="journal article" date="2019" name="Int. J. Syst. Evol. Microbiol.">
        <title>The Global Catalogue of Microorganisms (GCM) 10K type strain sequencing project: providing services to taxonomists for standard genome sequencing and annotation.</title>
        <authorList>
            <consortium name="The Broad Institute Genomics Platform"/>
            <consortium name="The Broad Institute Genome Sequencing Center for Infectious Disease"/>
            <person name="Wu L."/>
            <person name="Ma J."/>
        </authorList>
    </citation>
    <scope>NUCLEOTIDE SEQUENCE [LARGE SCALE GENOMIC DNA]</scope>
    <source>
        <strain evidence="3">IBRC-M 10490</strain>
    </source>
</reference>
<name>A0ABV8VEN6_9NOCA</name>
<dbReference type="EMBL" id="JBHSDL010000005">
    <property type="protein sequence ID" value="MFC4373292.1"/>
    <property type="molecule type" value="Genomic_DNA"/>
</dbReference>
<accession>A0ABV8VEN6</accession>
<dbReference type="RefSeq" id="WP_378555916.1">
    <property type="nucleotide sequence ID" value="NZ_JBHSDL010000005.1"/>
</dbReference>
<organism evidence="2 3">
    <name type="scientific">Nocardia halotolerans</name>
    <dbReference type="NCBI Taxonomy" id="1755878"/>
    <lineage>
        <taxon>Bacteria</taxon>
        <taxon>Bacillati</taxon>
        <taxon>Actinomycetota</taxon>
        <taxon>Actinomycetes</taxon>
        <taxon>Mycobacteriales</taxon>
        <taxon>Nocardiaceae</taxon>
        <taxon>Nocardia</taxon>
    </lineage>
</organism>
<keyword evidence="3" id="KW-1185">Reference proteome</keyword>
<dbReference type="NCBIfam" id="TIGR02391">
    <property type="entry name" value="hypoth_ymh"/>
    <property type="match status" value="1"/>
</dbReference>
<sequence length="238" mass="26013">MIRGMNIRATPMKVKRVEPNGEVREFDIEGVDLTNGDVTFAVDADIEAGDQVSYDLPNGKTKTLELISVDVMRSPFRGGSNLDHTGAKYRVVDAVNAIRPPQRIDIPGLHPDISAVAGRPFAQGNYDSAVFDAFKVVEDRVQTLTGSNQSGKPLMTSVFNEQQPKLDTSSAKAGARQRNDELEGFKFLFLGAAQGLRNPRGHGGPLHTSEDEAREMLGLASLLMRGLDRADQRLHTQQ</sequence>
<comment type="caution">
    <text evidence="2">The sequence shown here is derived from an EMBL/GenBank/DDBJ whole genome shotgun (WGS) entry which is preliminary data.</text>
</comment>
<protein>
    <submittedName>
        <fullName evidence="2">TIGR02391 family protein</fullName>
    </submittedName>
</protein>
<feature type="domain" description="Conserved hypothetical protein CHP02391" evidence="1">
    <location>
        <begin position="108"/>
        <end position="226"/>
    </location>
</feature>